<dbReference type="PANTHER" id="PTHR33778:SF1">
    <property type="entry name" value="MAGNESIUM TRANSPORTER YHID-RELATED"/>
    <property type="match status" value="1"/>
</dbReference>
<keyword evidence="3" id="KW-1003">Cell membrane</keyword>
<evidence type="ECO:0000256" key="1">
    <source>
        <dbReference type="ARBA" id="ARBA00004651"/>
    </source>
</evidence>
<evidence type="ECO:0000256" key="4">
    <source>
        <dbReference type="ARBA" id="ARBA00022692"/>
    </source>
</evidence>
<evidence type="ECO:0000256" key="5">
    <source>
        <dbReference type="ARBA" id="ARBA00022989"/>
    </source>
</evidence>
<gene>
    <name evidence="9" type="ORF">HMPREF9453_00371</name>
</gene>
<comment type="caution">
    <text evidence="9">The sequence shown here is derived from an EMBL/GenBank/DDBJ whole genome shotgun (WGS) entry which is preliminary data.</text>
</comment>
<evidence type="ECO:0000256" key="6">
    <source>
        <dbReference type="ARBA" id="ARBA00023136"/>
    </source>
</evidence>
<reference evidence="9 10" key="1">
    <citation type="submission" date="2011-11" db="EMBL/GenBank/DDBJ databases">
        <title>The Genome Sequence of Dialister succinatiphilus YIT 11850.</title>
        <authorList>
            <consortium name="The Broad Institute Genome Sequencing Platform"/>
            <person name="Earl A."/>
            <person name="Ward D."/>
            <person name="Feldgarden M."/>
            <person name="Gevers D."/>
            <person name="Morotomi M."/>
            <person name="Young S.K."/>
            <person name="Zeng Q."/>
            <person name="Gargeya S."/>
            <person name="Fitzgerald M."/>
            <person name="Haas B."/>
            <person name="Abouelleil A."/>
            <person name="Alvarado L."/>
            <person name="Arachchi H.M."/>
            <person name="Berlin A."/>
            <person name="Brown A."/>
            <person name="Chapman S.B."/>
            <person name="Dunbar C."/>
            <person name="Gearin G."/>
            <person name="Goldberg J."/>
            <person name="Griggs A."/>
            <person name="Gujja S."/>
            <person name="Heiman D."/>
            <person name="Howarth C."/>
            <person name="Lui A."/>
            <person name="MacDonald P.J.P."/>
            <person name="Montmayeur A."/>
            <person name="Murphy C."/>
            <person name="Neiman D."/>
            <person name="Pearson M."/>
            <person name="Priest M."/>
            <person name="Roberts A."/>
            <person name="Saif S."/>
            <person name="Shea T."/>
            <person name="Sisk P."/>
            <person name="Stolte C."/>
            <person name="Sykes S."/>
            <person name="Wortman J."/>
            <person name="Nusbaum C."/>
            <person name="Birren B."/>
        </authorList>
    </citation>
    <scope>NUCLEOTIDE SEQUENCE [LARGE SCALE GENOMIC DNA]</scope>
    <source>
        <strain evidence="9 10">YIT 11850</strain>
    </source>
</reference>
<feature type="transmembrane region" description="Helical" evidence="7">
    <location>
        <begin position="43"/>
        <end position="63"/>
    </location>
</feature>
<keyword evidence="4 7" id="KW-0812">Transmembrane</keyword>
<dbReference type="HOGENOM" id="CLU_079292_0_2_9"/>
<dbReference type="InterPro" id="IPR049177">
    <property type="entry name" value="MgtC_SapB_SrpB_YhiD_N"/>
</dbReference>
<dbReference type="GO" id="GO:0005886">
    <property type="term" value="C:plasma membrane"/>
    <property type="evidence" value="ECO:0007669"/>
    <property type="project" value="UniProtKB-SubCell"/>
</dbReference>
<evidence type="ECO:0000313" key="10">
    <source>
        <dbReference type="Proteomes" id="UP000003277"/>
    </source>
</evidence>
<organism evidence="9 10">
    <name type="scientific">Dialister succinatiphilus YIT 11850</name>
    <dbReference type="NCBI Taxonomy" id="742743"/>
    <lineage>
        <taxon>Bacteria</taxon>
        <taxon>Bacillati</taxon>
        <taxon>Bacillota</taxon>
        <taxon>Negativicutes</taxon>
        <taxon>Veillonellales</taxon>
        <taxon>Veillonellaceae</taxon>
        <taxon>Dialister</taxon>
    </lineage>
</organism>
<comment type="subcellular location">
    <subcellularLocation>
        <location evidence="1">Cell membrane</location>
        <topology evidence="1">Multi-pass membrane protein</topology>
    </subcellularLocation>
</comment>
<dbReference type="AlphaFoldDB" id="H1CYD3"/>
<protein>
    <recommendedName>
        <fullName evidence="8">MgtC/SapB/SrpB/YhiD N-terminal domain-containing protein</fullName>
    </recommendedName>
</protein>
<accession>H1CYD3</accession>
<keyword evidence="6 7" id="KW-0472">Membrane</keyword>
<dbReference type="eggNOG" id="COG1285">
    <property type="taxonomic scope" value="Bacteria"/>
</dbReference>
<dbReference type="InterPro" id="IPR003416">
    <property type="entry name" value="MgtC/SapB/SrpB/YhiD_fam"/>
</dbReference>
<dbReference type="Proteomes" id="UP000003277">
    <property type="component" value="Unassembled WGS sequence"/>
</dbReference>
<evidence type="ECO:0000256" key="7">
    <source>
        <dbReference type="SAM" id="Phobius"/>
    </source>
</evidence>
<evidence type="ECO:0000256" key="3">
    <source>
        <dbReference type="ARBA" id="ARBA00022475"/>
    </source>
</evidence>
<keyword evidence="10" id="KW-1185">Reference proteome</keyword>
<evidence type="ECO:0000256" key="2">
    <source>
        <dbReference type="ARBA" id="ARBA00009298"/>
    </source>
</evidence>
<proteinExistence type="inferred from homology"/>
<dbReference type="RefSeq" id="WP_008858877.1">
    <property type="nucleotide sequence ID" value="NZ_JH591187.1"/>
</dbReference>
<evidence type="ECO:0000313" key="9">
    <source>
        <dbReference type="EMBL" id="EHO63696.1"/>
    </source>
</evidence>
<name>H1CYD3_9FIRM</name>
<feature type="transmembrane region" description="Helical" evidence="7">
    <location>
        <begin position="75"/>
        <end position="97"/>
    </location>
</feature>
<feature type="transmembrane region" description="Helical" evidence="7">
    <location>
        <begin position="109"/>
        <end position="142"/>
    </location>
</feature>
<dbReference type="PRINTS" id="PR01837">
    <property type="entry name" value="MGTCSAPBPROT"/>
</dbReference>
<dbReference type="PANTHER" id="PTHR33778">
    <property type="entry name" value="PROTEIN MGTC"/>
    <property type="match status" value="1"/>
</dbReference>
<comment type="similarity">
    <text evidence="2">Belongs to the MgtC/SapB family.</text>
</comment>
<dbReference type="OrthoDB" id="9811198at2"/>
<evidence type="ECO:0000259" key="8">
    <source>
        <dbReference type="Pfam" id="PF02308"/>
    </source>
</evidence>
<feature type="transmembrane region" description="Helical" evidence="7">
    <location>
        <begin position="12"/>
        <end position="31"/>
    </location>
</feature>
<dbReference type="PATRIC" id="fig|742743.3.peg.382"/>
<keyword evidence="5 7" id="KW-1133">Transmembrane helix</keyword>
<dbReference type="EMBL" id="ADLT01000011">
    <property type="protein sequence ID" value="EHO63696.1"/>
    <property type="molecule type" value="Genomic_DNA"/>
</dbReference>
<dbReference type="STRING" id="742743.HMPREF9453_00371"/>
<dbReference type="Pfam" id="PF02308">
    <property type="entry name" value="MgtC"/>
    <property type="match status" value="1"/>
</dbReference>
<feature type="domain" description="MgtC/SapB/SrpB/YhiD N-terminal" evidence="8">
    <location>
        <begin position="20"/>
        <end position="147"/>
    </location>
</feature>
<sequence length="230" mass="25275">MDAFIEFCQSWTMGGIAARLFLATLAGVIIGMDREYKNKGAGIKTHALVCIGAALSMIVNEFIFRTFPSSNTDLARMGAQVISGIGFLGVGTIIVTGRNEVKGLTTAAGLWVCAGIGLAAGIGFIKGTILALLFVIFILRVLEPMDKKLRARSREFDLYVEFKDLASIHQVIAELRDRGVKVYNFSIYKRRESVMSPAATLTVKVPHHGEHELFIQKIRHIEGIIYAEEI</sequence>